<keyword evidence="2" id="KW-0503">Monooxygenase</keyword>
<dbReference type="RefSeq" id="WP_210856700.1">
    <property type="nucleotide sequence ID" value="NZ_JAGQDD010000022.1"/>
</dbReference>
<protein>
    <submittedName>
        <fullName evidence="4">Flavin-dependent oxidoreductase</fullName>
    </submittedName>
</protein>
<dbReference type="Gene3D" id="3.30.9.30">
    <property type="match status" value="1"/>
</dbReference>
<keyword evidence="5" id="KW-1185">Reference proteome</keyword>
<dbReference type="InterPro" id="IPR036188">
    <property type="entry name" value="FAD/NAD-bd_sf"/>
</dbReference>
<dbReference type="Proteomes" id="UP000676246">
    <property type="component" value="Unassembled WGS sequence"/>
</dbReference>
<gene>
    <name evidence="4" type="ORF">KAK03_21220</name>
</gene>
<organism evidence="4 5">
    <name type="scientific">Ideonella alba</name>
    <dbReference type="NCBI Taxonomy" id="2824118"/>
    <lineage>
        <taxon>Bacteria</taxon>
        <taxon>Pseudomonadati</taxon>
        <taxon>Pseudomonadota</taxon>
        <taxon>Betaproteobacteria</taxon>
        <taxon>Burkholderiales</taxon>
        <taxon>Sphaerotilaceae</taxon>
        <taxon>Ideonella</taxon>
    </lineage>
</organism>
<dbReference type="AlphaFoldDB" id="A0A940YNK4"/>
<feature type="domain" description="FAD-binding" evidence="3">
    <location>
        <begin position="13"/>
        <end position="182"/>
    </location>
</feature>
<dbReference type="NCBIfam" id="NF005720">
    <property type="entry name" value="PRK07538.1"/>
    <property type="match status" value="1"/>
</dbReference>
<name>A0A940YNK4_9BURK</name>
<evidence type="ECO:0000313" key="5">
    <source>
        <dbReference type="Proteomes" id="UP000676246"/>
    </source>
</evidence>
<reference evidence="4 5" key="1">
    <citation type="submission" date="2021-04" db="EMBL/GenBank/DDBJ databases">
        <title>The genome sequence of Ideonella sp. 3Y2.</title>
        <authorList>
            <person name="Liu Y."/>
        </authorList>
    </citation>
    <scope>NUCLEOTIDE SEQUENCE [LARGE SCALE GENOMIC DNA]</scope>
    <source>
        <strain evidence="4 5">3Y2</strain>
    </source>
</reference>
<keyword evidence="1" id="KW-0560">Oxidoreductase</keyword>
<dbReference type="PRINTS" id="PR00420">
    <property type="entry name" value="RNGMNOXGNASE"/>
</dbReference>
<dbReference type="GO" id="GO:0004497">
    <property type="term" value="F:monooxygenase activity"/>
    <property type="evidence" value="ECO:0007669"/>
    <property type="project" value="UniProtKB-KW"/>
</dbReference>
<evidence type="ECO:0000259" key="3">
    <source>
        <dbReference type="Pfam" id="PF01494"/>
    </source>
</evidence>
<dbReference type="PANTHER" id="PTHR13789:SF268">
    <property type="entry name" value="5-METHYLPHENAZINE-1-CARBOXYLATE 1-MONOOXYGENASE"/>
    <property type="match status" value="1"/>
</dbReference>
<sequence>MSADAAPSSSHRPVLIAGGGIGGMATALTLHQIGVPCVVLESVPELQPLGVGINLQPNAVRELHELGFGNALLDTIGLQAREWALVGRNGNEVYAEPRGLLAGYRWPQYAVHRGQLQMLLFEAVKARLGPDAVRLGQRVVGYRQDEAGVTALIETRDGQHTSLAGSLLIAADGLHSAVRAQMHPAQPPIQWGGAIMWRGTTPGVPVRTGASFVGLGSLRHRVVLYPISPPDPATGLATINWIAEITVDNQGGWRQGDWNRRVALEAFIHHFEGWNYPWLDVPAMLRGASEVYEYPMIDRDPVPTWVDGRVALLGDAAHVMYPVGSNGASQAIVDARVLGAQFLAHGVGPQALRAYDERLCADISALVLRNRGAGPFGLLGLVDERCGGVFEHIDQVVPREEREAFMARYKAAADFAIETLNAAPPIIAPGQRVALA</sequence>
<dbReference type="Pfam" id="PF01494">
    <property type="entry name" value="FAD_binding_3"/>
    <property type="match status" value="2"/>
</dbReference>
<dbReference type="GO" id="GO:0071949">
    <property type="term" value="F:FAD binding"/>
    <property type="evidence" value="ECO:0007669"/>
    <property type="project" value="InterPro"/>
</dbReference>
<dbReference type="SUPFAM" id="SSF54373">
    <property type="entry name" value="FAD-linked reductases, C-terminal domain"/>
    <property type="match status" value="1"/>
</dbReference>
<proteinExistence type="predicted"/>
<dbReference type="SUPFAM" id="SSF51905">
    <property type="entry name" value="FAD/NAD(P)-binding domain"/>
    <property type="match status" value="1"/>
</dbReference>
<accession>A0A940YNK4</accession>
<dbReference type="Gene3D" id="3.50.50.60">
    <property type="entry name" value="FAD/NAD(P)-binding domain"/>
    <property type="match status" value="1"/>
</dbReference>
<evidence type="ECO:0000313" key="4">
    <source>
        <dbReference type="EMBL" id="MBQ0932999.1"/>
    </source>
</evidence>
<evidence type="ECO:0000256" key="2">
    <source>
        <dbReference type="ARBA" id="ARBA00023033"/>
    </source>
</evidence>
<dbReference type="InterPro" id="IPR002938">
    <property type="entry name" value="FAD-bd"/>
</dbReference>
<dbReference type="PANTHER" id="PTHR13789">
    <property type="entry name" value="MONOOXYGENASE"/>
    <property type="match status" value="1"/>
</dbReference>
<comment type="caution">
    <text evidence="4">The sequence shown here is derived from an EMBL/GenBank/DDBJ whole genome shotgun (WGS) entry which is preliminary data.</text>
</comment>
<feature type="domain" description="FAD-binding" evidence="3">
    <location>
        <begin position="304"/>
        <end position="356"/>
    </location>
</feature>
<evidence type="ECO:0000256" key="1">
    <source>
        <dbReference type="ARBA" id="ARBA00023002"/>
    </source>
</evidence>
<dbReference type="InterPro" id="IPR050493">
    <property type="entry name" value="FAD-dep_Monooxygenase_BioMet"/>
</dbReference>
<dbReference type="EMBL" id="JAGQDD010000022">
    <property type="protein sequence ID" value="MBQ0932999.1"/>
    <property type="molecule type" value="Genomic_DNA"/>
</dbReference>